<feature type="domain" description="AbiEi antitoxin N-terminal" evidence="1">
    <location>
        <begin position="7"/>
        <end position="52"/>
    </location>
</feature>
<dbReference type="EMBL" id="JADJZA010000001">
    <property type="protein sequence ID" value="MBK9296268.1"/>
    <property type="molecule type" value="Genomic_DNA"/>
</dbReference>
<evidence type="ECO:0000313" key="2">
    <source>
        <dbReference type="EMBL" id="MBK9296268.1"/>
    </source>
</evidence>
<comment type="caution">
    <text evidence="2">The sequence shown here is derived from an EMBL/GenBank/DDBJ whole genome shotgun (WGS) entry which is preliminary data.</text>
</comment>
<proteinExistence type="predicted"/>
<protein>
    <submittedName>
        <fullName evidence="2">Type IV toxin-antitoxin system AbiEi family antitoxin domain-containing protein</fullName>
    </submittedName>
</protein>
<evidence type="ECO:0000259" key="1">
    <source>
        <dbReference type="Pfam" id="PF13338"/>
    </source>
</evidence>
<name>A0A936N9T4_9ACTN</name>
<accession>A0A936N9T4</accession>
<dbReference type="Proteomes" id="UP000727993">
    <property type="component" value="Unassembled WGS sequence"/>
</dbReference>
<evidence type="ECO:0000313" key="3">
    <source>
        <dbReference type="Proteomes" id="UP000727993"/>
    </source>
</evidence>
<dbReference type="AlphaFoldDB" id="A0A936N9T4"/>
<dbReference type="Pfam" id="PF13338">
    <property type="entry name" value="AbiEi_4"/>
    <property type="match status" value="1"/>
</dbReference>
<organism evidence="2 3">
    <name type="scientific">Candidatus Neomicrothrix subdominans</name>
    <dbReference type="NCBI Taxonomy" id="2954438"/>
    <lineage>
        <taxon>Bacteria</taxon>
        <taxon>Bacillati</taxon>
        <taxon>Actinomycetota</taxon>
        <taxon>Acidimicrobiia</taxon>
        <taxon>Acidimicrobiales</taxon>
        <taxon>Microthrixaceae</taxon>
        <taxon>Candidatus Neomicrothrix</taxon>
    </lineage>
</organism>
<gene>
    <name evidence="2" type="ORF">IPN02_05265</name>
</gene>
<sequence>MLDEAALRELAATQHGVASRVQLQQAGLTPRAIRHRIATGRWVSIGRNVVALGPVPTDIWGRAQAGVLAVPSATVSHRTAGALHGLPGLSPATRAPIDLSTTVLSAVGPADVRLFRRTHRTRFQHLGGMAITTVPQTLFDLAAVLPVEELDRVVDLSLAQRRLPLSVLELSVEELSGRGVRGTPALRHLLASRRSEGGSESELERLFLEGWTAAGGVPGRQQVQMPWHARVDHLWDDEMVIGENDSRSWHTRERDFDSDRQRDAEAASFGYLTVRITWGQVKYDLEATLVRLAKILRVRAGMASHTST</sequence>
<dbReference type="InterPro" id="IPR025159">
    <property type="entry name" value="AbiEi_N"/>
</dbReference>
<reference evidence="2 3" key="1">
    <citation type="submission" date="2020-10" db="EMBL/GenBank/DDBJ databases">
        <title>Connecting structure to function with the recovery of over 1000 high-quality activated sludge metagenome-assembled genomes encoding full-length rRNA genes using long-read sequencing.</title>
        <authorList>
            <person name="Singleton C.M."/>
            <person name="Petriglieri F."/>
            <person name="Kristensen J.M."/>
            <person name="Kirkegaard R.H."/>
            <person name="Michaelsen T.Y."/>
            <person name="Andersen M.H."/>
            <person name="Karst S.M."/>
            <person name="Dueholm M.S."/>
            <person name="Nielsen P.H."/>
            <person name="Albertsen M."/>
        </authorList>
    </citation>
    <scope>NUCLEOTIDE SEQUENCE [LARGE SCALE GENOMIC DNA]</scope>
    <source>
        <strain evidence="2">Lyne_18-Q3-R50-59_MAXAC.006</strain>
    </source>
</reference>